<evidence type="ECO:0000313" key="10">
    <source>
        <dbReference type="Proteomes" id="UP000268623"/>
    </source>
</evidence>
<dbReference type="SUPFAM" id="SSF48264">
    <property type="entry name" value="Cytochrome P450"/>
    <property type="match status" value="1"/>
</dbReference>
<protein>
    <submittedName>
        <fullName evidence="9">Cytochrome P450</fullName>
    </submittedName>
</protein>
<keyword evidence="10" id="KW-1185">Reference proteome</keyword>
<keyword evidence="2 7" id="KW-0349">Heme</keyword>
<dbReference type="EMBL" id="QWDD01000001">
    <property type="protein sequence ID" value="RNJ48288.1"/>
    <property type="molecule type" value="Genomic_DNA"/>
</dbReference>
<dbReference type="GO" id="GO:0016705">
    <property type="term" value="F:oxidoreductase activity, acting on paired donors, with incorporation or reduction of molecular oxygen"/>
    <property type="evidence" value="ECO:0007669"/>
    <property type="project" value="InterPro"/>
</dbReference>
<reference evidence="9 10" key="1">
    <citation type="submission" date="2018-08" db="EMBL/GenBank/DDBJ databases">
        <title>Genome sequence of Methylocystis hirsuta CSC1, a methanotroph able to accumulate PHAs.</title>
        <authorList>
            <person name="Bordel S."/>
            <person name="Rodriguez E."/>
            <person name="Gancedo J."/>
            <person name="Munoz R."/>
        </authorList>
    </citation>
    <scope>NUCLEOTIDE SEQUENCE [LARGE SCALE GENOMIC DNA]</scope>
    <source>
        <strain evidence="9 10">CSC1</strain>
    </source>
</reference>
<evidence type="ECO:0000256" key="1">
    <source>
        <dbReference type="ARBA" id="ARBA00010617"/>
    </source>
</evidence>
<keyword evidence="4 8" id="KW-0560">Oxidoreductase</keyword>
<evidence type="ECO:0000256" key="5">
    <source>
        <dbReference type="ARBA" id="ARBA00023004"/>
    </source>
</evidence>
<dbReference type="Proteomes" id="UP000268623">
    <property type="component" value="Unassembled WGS sequence"/>
</dbReference>
<dbReference type="GO" id="GO:0005506">
    <property type="term" value="F:iron ion binding"/>
    <property type="evidence" value="ECO:0007669"/>
    <property type="project" value="InterPro"/>
</dbReference>
<dbReference type="InterPro" id="IPR017972">
    <property type="entry name" value="Cyt_P450_CS"/>
</dbReference>
<sequence>MFHDPDFTPFTPNERPSWRSTKRNFLENWPPSAYREDYFTLEGVWPLVRRTHYLTDPEMIEEMLITRTESFTRDFITVDSLSSTINRDALFFVEGGDWKWQRRALAPAFRHESLLALTPTFVNCAKAQADAWRCAPQAAPVDVMNAMSNVTFAVIERAVLGVTGAFDGGKFVAAMQESFAGMSWQRIFTLLRLPTWLPFPGSSKINRDMRYLYDETARLLAARRASGGQTQAIIDRLLAAKDPESGRSMTDAELIANLYGFLVAGHETSAVALGWSLWLLAKDQASQARLRDEARAIAGGADISGDTIEKLQFTKQVIQESMRLFPPAAAIGRQPREDMMLGPHKISKNEPVYAALWALHRHEKLWDAPNAFDPDRFAPEKAKARHRCAYMPFGAGPRICIGMGFAMLEMTAILATLVRDFRFTPVEGHRLELAPDFTTRPKGGLPLIIEKI</sequence>
<proteinExistence type="inferred from homology"/>
<dbReference type="AlphaFoldDB" id="A0A3M9XMH7"/>
<comment type="similarity">
    <text evidence="1 8">Belongs to the cytochrome P450 family.</text>
</comment>
<comment type="caution">
    <text evidence="9">The sequence shown here is derived from an EMBL/GenBank/DDBJ whole genome shotgun (WGS) entry which is preliminary data.</text>
</comment>
<comment type="cofactor">
    <cofactor evidence="7">
        <name>heme</name>
        <dbReference type="ChEBI" id="CHEBI:30413"/>
    </cofactor>
</comment>
<dbReference type="Gene3D" id="1.10.630.10">
    <property type="entry name" value="Cytochrome P450"/>
    <property type="match status" value="1"/>
</dbReference>
<evidence type="ECO:0000313" key="9">
    <source>
        <dbReference type="EMBL" id="RNJ48288.1"/>
    </source>
</evidence>
<dbReference type="GO" id="GO:0020037">
    <property type="term" value="F:heme binding"/>
    <property type="evidence" value="ECO:0007669"/>
    <property type="project" value="InterPro"/>
</dbReference>
<organism evidence="9 10">
    <name type="scientific">Methylocystis hirsuta</name>
    <dbReference type="NCBI Taxonomy" id="369798"/>
    <lineage>
        <taxon>Bacteria</taxon>
        <taxon>Pseudomonadati</taxon>
        <taxon>Pseudomonadota</taxon>
        <taxon>Alphaproteobacteria</taxon>
        <taxon>Hyphomicrobiales</taxon>
        <taxon>Methylocystaceae</taxon>
        <taxon>Methylocystis</taxon>
    </lineage>
</organism>
<evidence type="ECO:0000256" key="2">
    <source>
        <dbReference type="ARBA" id="ARBA00022617"/>
    </source>
</evidence>
<dbReference type="PANTHER" id="PTHR24291">
    <property type="entry name" value="CYTOCHROME P450 FAMILY 4"/>
    <property type="match status" value="1"/>
</dbReference>
<name>A0A3M9XMH7_9HYPH</name>
<dbReference type="RefSeq" id="WP_123174292.1">
    <property type="nucleotide sequence ID" value="NZ_QWDD01000001.1"/>
</dbReference>
<keyword evidence="5 7" id="KW-0408">Iron</keyword>
<dbReference type="PRINTS" id="PR00463">
    <property type="entry name" value="EP450I"/>
</dbReference>
<evidence type="ECO:0000256" key="4">
    <source>
        <dbReference type="ARBA" id="ARBA00023002"/>
    </source>
</evidence>
<evidence type="ECO:0000256" key="7">
    <source>
        <dbReference type="PIRSR" id="PIRSR602401-1"/>
    </source>
</evidence>
<accession>A0A3M9XMH7</accession>
<dbReference type="PANTHER" id="PTHR24291:SF50">
    <property type="entry name" value="BIFUNCTIONAL ALBAFLAVENONE MONOOXYGENASE_TERPENE SYNTHASE"/>
    <property type="match status" value="1"/>
</dbReference>
<dbReference type="PRINTS" id="PR00385">
    <property type="entry name" value="P450"/>
</dbReference>
<feature type="binding site" description="axial binding residue" evidence="7">
    <location>
        <position position="400"/>
    </location>
    <ligand>
        <name>heme</name>
        <dbReference type="ChEBI" id="CHEBI:30413"/>
    </ligand>
    <ligandPart>
        <name>Fe</name>
        <dbReference type="ChEBI" id="CHEBI:18248"/>
    </ligandPart>
</feature>
<evidence type="ECO:0000256" key="3">
    <source>
        <dbReference type="ARBA" id="ARBA00022723"/>
    </source>
</evidence>
<evidence type="ECO:0000256" key="8">
    <source>
        <dbReference type="RuleBase" id="RU000461"/>
    </source>
</evidence>
<dbReference type="InterPro" id="IPR050196">
    <property type="entry name" value="Cytochrome_P450_Monoox"/>
</dbReference>
<dbReference type="InterPro" id="IPR002401">
    <property type="entry name" value="Cyt_P450_E_grp-I"/>
</dbReference>
<gene>
    <name evidence="9" type="ORF">D1O30_00270</name>
</gene>
<dbReference type="OrthoDB" id="9764248at2"/>
<dbReference type="InterPro" id="IPR036396">
    <property type="entry name" value="Cyt_P450_sf"/>
</dbReference>
<dbReference type="PROSITE" id="PS00086">
    <property type="entry name" value="CYTOCHROME_P450"/>
    <property type="match status" value="1"/>
</dbReference>
<evidence type="ECO:0000256" key="6">
    <source>
        <dbReference type="ARBA" id="ARBA00023033"/>
    </source>
</evidence>
<keyword evidence="6 8" id="KW-0503">Monooxygenase</keyword>
<keyword evidence="3 7" id="KW-0479">Metal-binding</keyword>
<dbReference type="GO" id="GO:0004497">
    <property type="term" value="F:monooxygenase activity"/>
    <property type="evidence" value="ECO:0007669"/>
    <property type="project" value="UniProtKB-KW"/>
</dbReference>
<dbReference type="Pfam" id="PF00067">
    <property type="entry name" value="p450"/>
    <property type="match status" value="1"/>
</dbReference>
<dbReference type="InterPro" id="IPR001128">
    <property type="entry name" value="Cyt_P450"/>
</dbReference>